<evidence type="ECO:0000313" key="2">
    <source>
        <dbReference type="Proteomes" id="UP000601171"/>
    </source>
</evidence>
<evidence type="ECO:0008006" key="3">
    <source>
        <dbReference type="Google" id="ProtNLM"/>
    </source>
</evidence>
<dbReference type="PROSITE" id="PS51257">
    <property type="entry name" value="PROKAR_LIPOPROTEIN"/>
    <property type="match status" value="1"/>
</dbReference>
<gene>
    <name evidence="1" type="ORF">H8707_02760</name>
</gene>
<dbReference type="Proteomes" id="UP000601171">
    <property type="component" value="Unassembled WGS sequence"/>
</dbReference>
<dbReference type="AlphaFoldDB" id="A0A926ERG4"/>
<name>A0A926ERG4_9FIRM</name>
<protein>
    <recommendedName>
        <fullName evidence="3">Lipoprotein</fullName>
    </recommendedName>
</protein>
<sequence length="259" mass="29611">MNIKTLFYIVVMALLVGCSKPQDKPAYPGKVVDEHSGEVEEPLTLKEQSVLLKEFYDLLIENADEDTIVKFVDEHIGSLDTENADDMILEMEDYLLKKSFGFEHTYDTASKYIDHASDEVKSYFELLKAESQNVYTDGDNLNIGVEELLNRALNAEKHLKDYPTGKTNKKAYEMYENYIYGAILGSGNQYIYANESSSIIKDEVLKVYNEIIDKDNGTYTAKILTQYVDELSKDNGDLNGQNTLYFYENIHEIIHLNSK</sequence>
<proteinExistence type="predicted"/>
<comment type="caution">
    <text evidence="1">The sequence shown here is derived from an EMBL/GenBank/DDBJ whole genome shotgun (WGS) entry which is preliminary data.</text>
</comment>
<keyword evidence="2" id="KW-1185">Reference proteome</keyword>
<dbReference type="RefSeq" id="WP_262428637.1">
    <property type="nucleotide sequence ID" value="NZ_JACRTG010000008.1"/>
</dbReference>
<accession>A0A926ERG4</accession>
<reference evidence="1" key="1">
    <citation type="submission" date="2020-08" db="EMBL/GenBank/DDBJ databases">
        <title>Genome public.</title>
        <authorList>
            <person name="Liu C."/>
            <person name="Sun Q."/>
        </authorList>
    </citation>
    <scope>NUCLEOTIDE SEQUENCE</scope>
    <source>
        <strain evidence="1">BX21</strain>
    </source>
</reference>
<organism evidence="1 2">
    <name type="scientific">Paratissierella segnis</name>
    <dbReference type="NCBI Taxonomy" id="2763679"/>
    <lineage>
        <taxon>Bacteria</taxon>
        <taxon>Bacillati</taxon>
        <taxon>Bacillota</taxon>
        <taxon>Tissierellia</taxon>
        <taxon>Tissierellales</taxon>
        <taxon>Tissierellaceae</taxon>
        <taxon>Paratissierella</taxon>
    </lineage>
</organism>
<dbReference type="EMBL" id="JACRTG010000008">
    <property type="protein sequence ID" value="MBC8587165.1"/>
    <property type="molecule type" value="Genomic_DNA"/>
</dbReference>
<evidence type="ECO:0000313" key="1">
    <source>
        <dbReference type="EMBL" id="MBC8587165.1"/>
    </source>
</evidence>